<feature type="compositionally biased region" description="Basic and acidic residues" evidence="2">
    <location>
        <begin position="291"/>
        <end position="306"/>
    </location>
</feature>
<dbReference type="PANTHER" id="PTHR14015">
    <property type="entry name" value="OPIOID GROWTH FACTOR RECEPTOR OGFR ZETA-TYPE OPIOID RECEPTOR"/>
    <property type="match status" value="1"/>
</dbReference>
<feature type="region of interest" description="Disordered" evidence="2">
    <location>
        <begin position="236"/>
        <end position="357"/>
    </location>
</feature>
<dbReference type="OrthoDB" id="9030204at2759"/>
<feature type="region of interest" description="Disordered" evidence="2">
    <location>
        <begin position="1"/>
        <end position="49"/>
    </location>
</feature>
<dbReference type="InterPro" id="IPR039574">
    <property type="entry name" value="OGFr"/>
</dbReference>
<accession>A0A812CY74</accession>
<dbReference type="InterPro" id="IPR006757">
    <property type="entry name" value="OGF_rcpt"/>
</dbReference>
<dbReference type="EMBL" id="CAHIKZ030002230">
    <property type="protein sequence ID" value="CAE1283396.1"/>
    <property type="molecule type" value="Genomic_DNA"/>
</dbReference>
<dbReference type="PANTHER" id="PTHR14015:SF2">
    <property type="entry name" value="OPIOID GROWTH FACTOR RECEPTOR (OGFR) CONSERVED DOMAIN-CONTAINING PROTEIN"/>
    <property type="match status" value="1"/>
</dbReference>
<feature type="compositionally biased region" description="Polar residues" evidence="2">
    <location>
        <begin position="307"/>
        <end position="338"/>
    </location>
</feature>
<dbReference type="GO" id="GO:0140625">
    <property type="term" value="F:opioid growth factor receptor activity"/>
    <property type="evidence" value="ECO:0007669"/>
    <property type="project" value="InterPro"/>
</dbReference>
<gene>
    <name evidence="4" type="ORF">SPHA_44025</name>
</gene>
<sequence>MSTEKTTDFSSSQAKSKENRNENQTTMSTEKTTDFSSSQVKSPESPPNVLFYKNKIPAKPNNEHIEEILNWREDYDELEYNHSYIQWLFPNRDMGMNSLACALTDKEAEIIRTSDDLRGKVKAAFEMMLDFYGMELTKNNEFKLAENSEERLAELNKRYNHNFLRITRILLALKELGHKELTLPWMKFLADLIYKENKLNCAQSSFENFWIDTLDAEDKLQLTDYRNTLLRNTKSKEKLISSSSDNVSPVSTTPNDNDDLENSTPNIFPNSDKSTPTPSTDSMSSSPVSDTSKDTEAKATEVDVDAKSTSTNINDTVPKSTPTVSTDAMASSQVSDTSKPAEEITKEDDAKSTLNMTSEKNAVTEHISYIKKEMNQFC</sequence>
<evidence type="ECO:0000313" key="5">
    <source>
        <dbReference type="Proteomes" id="UP000597762"/>
    </source>
</evidence>
<dbReference type="Proteomes" id="UP000597762">
    <property type="component" value="Unassembled WGS sequence"/>
</dbReference>
<evidence type="ECO:0000259" key="3">
    <source>
        <dbReference type="Pfam" id="PF04664"/>
    </source>
</evidence>
<reference evidence="4" key="1">
    <citation type="submission" date="2021-01" db="EMBL/GenBank/DDBJ databases">
        <authorList>
            <person name="Li R."/>
            <person name="Bekaert M."/>
        </authorList>
    </citation>
    <scope>NUCLEOTIDE SEQUENCE</scope>
    <source>
        <strain evidence="4">Farmed</strain>
    </source>
</reference>
<dbReference type="AlphaFoldDB" id="A0A812CY74"/>
<dbReference type="Pfam" id="PF04664">
    <property type="entry name" value="OGFr_N"/>
    <property type="match status" value="1"/>
</dbReference>
<organism evidence="4 5">
    <name type="scientific">Acanthosepion pharaonis</name>
    <name type="common">Pharaoh cuttlefish</name>
    <name type="synonym">Sepia pharaonis</name>
    <dbReference type="NCBI Taxonomy" id="158019"/>
    <lineage>
        <taxon>Eukaryota</taxon>
        <taxon>Metazoa</taxon>
        <taxon>Spiralia</taxon>
        <taxon>Lophotrochozoa</taxon>
        <taxon>Mollusca</taxon>
        <taxon>Cephalopoda</taxon>
        <taxon>Coleoidea</taxon>
        <taxon>Decapodiformes</taxon>
        <taxon>Sepiida</taxon>
        <taxon>Sepiina</taxon>
        <taxon>Sepiidae</taxon>
        <taxon>Acanthosepion</taxon>
    </lineage>
</organism>
<evidence type="ECO:0000256" key="1">
    <source>
        <dbReference type="ARBA" id="ARBA00010365"/>
    </source>
</evidence>
<proteinExistence type="inferred from homology"/>
<keyword evidence="5" id="KW-1185">Reference proteome</keyword>
<evidence type="ECO:0000313" key="4">
    <source>
        <dbReference type="EMBL" id="CAE1283396.1"/>
    </source>
</evidence>
<protein>
    <submittedName>
        <fullName evidence="4">Opioid growth factor receptor-like protein 1,Opioid growth factor receptor</fullName>
    </submittedName>
</protein>
<evidence type="ECO:0000256" key="2">
    <source>
        <dbReference type="SAM" id="MobiDB-lite"/>
    </source>
</evidence>
<feature type="compositionally biased region" description="Polar residues" evidence="2">
    <location>
        <begin position="1"/>
        <end position="14"/>
    </location>
</feature>
<comment type="caution">
    <text evidence="4">The sequence shown here is derived from an EMBL/GenBank/DDBJ whole genome shotgun (WGS) entry which is preliminary data.</text>
</comment>
<keyword evidence="4" id="KW-0675">Receptor</keyword>
<name>A0A812CY74_ACAPH</name>
<dbReference type="GO" id="GO:0016020">
    <property type="term" value="C:membrane"/>
    <property type="evidence" value="ECO:0007669"/>
    <property type="project" value="InterPro"/>
</dbReference>
<feature type="compositionally biased region" description="Low complexity" evidence="2">
    <location>
        <begin position="241"/>
        <end position="254"/>
    </location>
</feature>
<feature type="compositionally biased region" description="Low complexity" evidence="2">
    <location>
        <begin position="269"/>
        <end position="290"/>
    </location>
</feature>
<feature type="domain" description="Opioid growth factor receptor (OGFr) conserved" evidence="3">
    <location>
        <begin position="45"/>
        <end position="219"/>
    </location>
</feature>
<comment type="similarity">
    <text evidence="1">Belongs to the opioid growth factor receptor family.</text>
</comment>
<feature type="compositionally biased region" description="Polar residues" evidence="2">
    <location>
        <begin position="22"/>
        <end position="42"/>
    </location>
</feature>
<feature type="compositionally biased region" description="Basic and acidic residues" evidence="2">
    <location>
        <begin position="339"/>
        <end position="351"/>
    </location>
</feature>